<evidence type="ECO:0000256" key="1">
    <source>
        <dbReference type="SAM" id="SignalP"/>
    </source>
</evidence>
<evidence type="ECO:0000313" key="3">
    <source>
        <dbReference type="Proteomes" id="UP000011864"/>
    </source>
</evidence>
<organism evidence="2 3">
    <name type="scientific">Paraglaciecola psychrophila 170</name>
    <dbReference type="NCBI Taxonomy" id="1129794"/>
    <lineage>
        <taxon>Bacteria</taxon>
        <taxon>Pseudomonadati</taxon>
        <taxon>Pseudomonadota</taxon>
        <taxon>Gammaproteobacteria</taxon>
        <taxon>Alteromonadales</taxon>
        <taxon>Alteromonadaceae</taxon>
        <taxon>Paraglaciecola</taxon>
    </lineage>
</organism>
<dbReference type="OrthoDB" id="357294at2"/>
<dbReference type="PANTHER" id="PTHR40590:SF1">
    <property type="entry name" value="CYTOPLASMIC PROTEIN"/>
    <property type="match status" value="1"/>
</dbReference>
<keyword evidence="3" id="KW-1185">Reference proteome</keyword>
<dbReference type="HOGENOM" id="CLU_057525_0_0_6"/>
<feature type="signal peptide" evidence="1">
    <location>
        <begin position="1"/>
        <end position="21"/>
    </location>
</feature>
<dbReference type="KEGG" id="gps:C427_2628"/>
<dbReference type="Proteomes" id="UP000011864">
    <property type="component" value="Chromosome"/>
</dbReference>
<gene>
    <name evidence="2" type="ORF">C427_2628</name>
</gene>
<dbReference type="CDD" id="cd14789">
    <property type="entry name" value="Tiki"/>
    <property type="match status" value="1"/>
</dbReference>
<dbReference type="InterPro" id="IPR002816">
    <property type="entry name" value="TraB/PrgY/GumN_fam"/>
</dbReference>
<dbReference type="PANTHER" id="PTHR40590">
    <property type="entry name" value="CYTOPLASMIC PROTEIN-RELATED"/>
    <property type="match status" value="1"/>
</dbReference>
<evidence type="ECO:0000313" key="2">
    <source>
        <dbReference type="EMBL" id="AGH44737.1"/>
    </source>
</evidence>
<dbReference type="AlphaFoldDB" id="K6YYG4"/>
<protein>
    <submittedName>
        <fullName evidence="2">GumN family protein</fullName>
    </submittedName>
</protein>
<feature type="chain" id="PRO_5003897894" evidence="1">
    <location>
        <begin position="22"/>
        <end position="286"/>
    </location>
</feature>
<dbReference type="eggNOG" id="COG3735">
    <property type="taxonomic scope" value="Bacteria"/>
</dbReference>
<sequence length="286" mass="31942">MTLIKVLTLSTSLLLSLSLQAAAVWKLSNEQHSLYIGGTIHVLTPEDYPLAKEYDLAYQAADKVIFETDMEAVSSPEFGQKMMDQMMYSDGTTINNVLQPDTYKSLAIHLSSRQIPMQAFASHKPSLLAISLTFIELQAMGYTSEGVDMFFANMAKDQEKEQGWLETPDEQLAFMANLGGDDPNTMIEYTLKDIKKMPEMFAKLHSTWLAGDMQGMADVGITPFKADYPDIYQDLLVTRNNNWLPKIISMLNDQPVEFILVGALHLAGPDSVLAQLKAKGYKIEKL</sequence>
<dbReference type="EMBL" id="CP003837">
    <property type="protein sequence ID" value="AGH44737.1"/>
    <property type="molecule type" value="Genomic_DNA"/>
</dbReference>
<dbReference type="PATRIC" id="fig|1129794.4.peg.2608"/>
<proteinExistence type="predicted"/>
<dbReference type="InterPro" id="IPR047111">
    <property type="entry name" value="YbaP-like"/>
</dbReference>
<keyword evidence="1" id="KW-0732">Signal</keyword>
<dbReference type="RefSeq" id="WP_007638087.1">
    <property type="nucleotide sequence ID" value="NC_020514.1"/>
</dbReference>
<reference evidence="2 3" key="1">
    <citation type="journal article" date="2013" name="Genome Announc.">
        <title>Complete Genome Sequence of Glaciecola psychrophila Strain 170T.</title>
        <authorList>
            <person name="Yin J."/>
            <person name="Chen J."/>
            <person name="Liu G."/>
            <person name="Yu Y."/>
            <person name="Song L."/>
            <person name="Wang X."/>
            <person name="Qu X."/>
        </authorList>
    </citation>
    <scope>NUCLEOTIDE SEQUENCE [LARGE SCALE GENOMIC DNA]</scope>
    <source>
        <strain evidence="2 3">170</strain>
    </source>
</reference>
<accession>K6YYG4</accession>
<name>K6YYG4_9ALTE</name>
<dbReference type="Pfam" id="PF01963">
    <property type="entry name" value="TraB_PrgY_gumN"/>
    <property type="match status" value="1"/>
</dbReference>